<dbReference type="EMBL" id="FOIS01000002">
    <property type="protein sequence ID" value="SEW03604.1"/>
    <property type="molecule type" value="Genomic_DNA"/>
</dbReference>
<sequence length="143" mass="16828">MTSDGKPLDEALLREVARRLGSLTLIDTVRVFPQQKPASVVATFDSVYYPDEIRRVELELRAYQNDDFNVIYREVRSGEDWMARWDRHDNPHNSRDHYHRPPRARTEDAVDNAYPTDLFDVVEEILAEIDSRLGEVWDHTEEE</sequence>
<dbReference type="Proteomes" id="UP000183275">
    <property type="component" value="Unassembled WGS sequence"/>
</dbReference>
<proteinExistence type="predicted"/>
<accession>A0A1I0NQ85</accession>
<evidence type="ECO:0000313" key="1">
    <source>
        <dbReference type="EMBL" id="SEW03604.1"/>
    </source>
</evidence>
<name>A0A1I0NQ85_9EURY</name>
<organism evidence="1 2">
    <name type="scientific">Natrinema salifodinae</name>
    <dbReference type="NCBI Taxonomy" id="1202768"/>
    <lineage>
        <taxon>Archaea</taxon>
        <taxon>Methanobacteriati</taxon>
        <taxon>Methanobacteriota</taxon>
        <taxon>Stenosarchaea group</taxon>
        <taxon>Halobacteria</taxon>
        <taxon>Halobacteriales</taxon>
        <taxon>Natrialbaceae</taxon>
        <taxon>Natrinema</taxon>
    </lineage>
</organism>
<dbReference type="AlphaFoldDB" id="A0A1I0NQ85"/>
<keyword evidence="2" id="KW-1185">Reference proteome</keyword>
<gene>
    <name evidence="1" type="ORF">SAMN05216285_1993</name>
</gene>
<evidence type="ECO:0000313" key="2">
    <source>
        <dbReference type="Proteomes" id="UP000183275"/>
    </source>
</evidence>
<dbReference type="InterPro" id="IPR045397">
    <property type="entry name" value="TumE-like"/>
</dbReference>
<dbReference type="OrthoDB" id="202777at2157"/>
<protein>
    <submittedName>
        <fullName evidence="1">Uncharacterized protein</fullName>
    </submittedName>
</protein>
<reference evidence="2" key="1">
    <citation type="submission" date="2016-10" db="EMBL/GenBank/DDBJ databases">
        <authorList>
            <person name="Varghese N."/>
        </authorList>
    </citation>
    <scope>NUCLEOTIDE SEQUENCE [LARGE SCALE GENOMIC DNA]</scope>
    <source>
        <strain evidence="2">CGMCC 1.12284</strain>
    </source>
</reference>
<dbReference type="Pfam" id="PF20126">
    <property type="entry name" value="TumE"/>
    <property type="match status" value="1"/>
</dbReference>
<dbReference type="RefSeq" id="WP_049990154.1">
    <property type="nucleotide sequence ID" value="NZ_FOIS01000002.1"/>
</dbReference>